<proteinExistence type="predicted"/>
<name>A0A1A5YMF3_9BACL</name>
<evidence type="ECO:0000313" key="2">
    <source>
        <dbReference type="EMBL" id="OBR66804.1"/>
    </source>
</evidence>
<dbReference type="EMBL" id="LYPA01000043">
    <property type="protein sequence ID" value="OBR66804.1"/>
    <property type="molecule type" value="Genomic_DNA"/>
</dbReference>
<dbReference type="STRING" id="1844972.A7K91_16335"/>
<comment type="caution">
    <text evidence="2">The sequence shown here is derived from an EMBL/GenBank/DDBJ whole genome shotgun (WGS) entry which is preliminary data.</text>
</comment>
<dbReference type="RefSeq" id="WP_068681109.1">
    <property type="nucleotide sequence ID" value="NZ_LYPA01000043.1"/>
</dbReference>
<evidence type="ECO:0000313" key="3">
    <source>
        <dbReference type="Proteomes" id="UP000092024"/>
    </source>
</evidence>
<organism evidence="2 3">
    <name type="scientific">Paenibacillus oryzae</name>
    <dbReference type="NCBI Taxonomy" id="1844972"/>
    <lineage>
        <taxon>Bacteria</taxon>
        <taxon>Bacillati</taxon>
        <taxon>Bacillota</taxon>
        <taxon>Bacilli</taxon>
        <taxon>Bacillales</taxon>
        <taxon>Paenibacillaceae</taxon>
        <taxon>Paenibacillus</taxon>
    </lineage>
</organism>
<feature type="compositionally biased region" description="Polar residues" evidence="1">
    <location>
        <begin position="12"/>
        <end position="34"/>
    </location>
</feature>
<feature type="region of interest" description="Disordered" evidence="1">
    <location>
        <begin position="1"/>
        <end position="107"/>
    </location>
</feature>
<evidence type="ECO:0000256" key="1">
    <source>
        <dbReference type="SAM" id="MobiDB-lite"/>
    </source>
</evidence>
<feature type="compositionally biased region" description="Basic and acidic residues" evidence="1">
    <location>
        <begin position="39"/>
        <end position="48"/>
    </location>
</feature>
<evidence type="ECO:0008006" key="4">
    <source>
        <dbReference type="Google" id="ProtNLM"/>
    </source>
</evidence>
<keyword evidence="3" id="KW-1185">Reference proteome</keyword>
<sequence length="107" mass="12137">MTFQPLDLQISVPRTQEFSSMQQQAAQRPITEQNILADRTTKRTEELRTQSTETENTAKSSMRTDKDGEGWESGKGRQGKKASAEAEQEQPQEPAHPYKGHHLDIKL</sequence>
<protein>
    <recommendedName>
        <fullName evidence="4">RNA polymerase subunit sigma</fullName>
    </recommendedName>
</protein>
<dbReference type="AlphaFoldDB" id="A0A1A5YMF3"/>
<accession>A0A1A5YMF3</accession>
<feature type="compositionally biased region" description="Basic and acidic residues" evidence="1">
    <location>
        <begin position="62"/>
        <end position="75"/>
    </location>
</feature>
<reference evidence="2 3" key="1">
    <citation type="submission" date="2016-05" db="EMBL/GenBank/DDBJ databases">
        <title>Paenibacillus oryzae. sp. nov., isolated from the rice root.</title>
        <authorList>
            <person name="Zhang J."/>
            <person name="Zhang X."/>
        </authorList>
    </citation>
    <scope>NUCLEOTIDE SEQUENCE [LARGE SCALE GENOMIC DNA]</scope>
    <source>
        <strain evidence="2 3">1DrF-4</strain>
    </source>
</reference>
<dbReference type="Proteomes" id="UP000092024">
    <property type="component" value="Unassembled WGS sequence"/>
</dbReference>
<gene>
    <name evidence="2" type="ORF">A7K91_16335</name>
</gene>
<dbReference type="OrthoDB" id="2476294at2"/>
<feature type="compositionally biased region" description="Polar residues" evidence="1">
    <location>
        <begin position="49"/>
        <end position="61"/>
    </location>
</feature>